<feature type="transmembrane region" description="Helical" evidence="1">
    <location>
        <begin position="21"/>
        <end position="42"/>
    </location>
</feature>
<evidence type="ECO:0000259" key="2">
    <source>
        <dbReference type="Pfam" id="PF13472"/>
    </source>
</evidence>
<proteinExistence type="predicted"/>
<dbReference type="InterPro" id="IPR013830">
    <property type="entry name" value="SGNH_hydro"/>
</dbReference>
<keyword evidence="1" id="KW-1133">Transmembrane helix</keyword>
<accession>A0A381UHD2</accession>
<dbReference type="Gene3D" id="3.40.50.1110">
    <property type="entry name" value="SGNH hydrolase"/>
    <property type="match status" value="1"/>
</dbReference>
<dbReference type="InterPro" id="IPR036514">
    <property type="entry name" value="SGNH_hydro_sf"/>
</dbReference>
<dbReference type="EMBL" id="UINC01006441">
    <property type="protein sequence ID" value="SVA27550.1"/>
    <property type="molecule type" value="Genomic_DNA"/>
</dbReference>
<dbReference type="PANTHER" id="PTHR34407">
    <property type="entry name" value="EXPRESSED PROTEIN"/>
    <property type="match status" value="1"/>
</dbReference>
<feature type="domain" description="SGNH hydrolase-type esterase" evidence="2">
    <location>
        <begin position="72"/>
        <end position="240"/>
    </location>
</feature>
<feature type="non-terminal residue" evidence="3">
    <location>
        <position position="1"/>
    </location>
</feature>
<evidence type="ECO:0000256" key="1">
    <source>
        <dbReference type="SAM" id="Phobius"/>
    </source>
</evidence>
<keyword evidence="1" id="KW-0472">Membrane</keyword>
<reference evidence="3" key="1">
    <citation type="submission" date="2018-05" db="EMBL/GenBank/DDBJ databases">
        <authorList>
            <person name="Lanie J.A."/>
            <person name="Ng W.-L."/>
            <person name="Kazmierczak K.M."/>
            <person name="Andrzejewski T.M."/>
            <person name="Davidsen T.M."/>
            <person name="Wayne K.J."/>
            <person name="Tettelin H."/>
            <person name="Glass J.I."/>
            <person name="Rusch D."/>
            <person name="Podicherti R."/>
            <person name="Tsui H.-C.T."/>
            <person name="Winkler M.E."/>
        </authorList>
    </citation>
    <scope>NUCLEOTIDE SEQUENCE</scope>
</reference>
<evidence type="ECO:0000313" key="3">
    <source>
        <dbReference type="EMBL" id="SVA27550.1"/>
    </source>
</evidence>
<gene>
    <name evidence="3" type="ORF">METZ01_LOCUS80404</name>
</gene>
<keyword evidence="1" id="KW-0812">Transmembrane</keyword>
<dbReference type="CDD" id="cd00229">
    <property type="entry name" value="SGNH_hydrolase"/>
    <property type="match status" value="1"/>
</dbReference>
<dbReference type="SUPFAM" id="SSF52266">
    <property type="entry name" value="SGNH hydrolase"/>
    <property type="match status" value="1"/>
</dbReference>
<dbReference type="Pfam" id="PF13472">
    <property type="entry name" value="Lipase_GDSL_2"/>
    <property type="match status" value="1"/>
</dbReference>
<dbReference type="AlphaFoldDB" id="A0A381UHD2"/>
<dbReference type="PANTHER" id="PTHR34407:SF1">
    <property type="entry name" value="SGNH HYDROLASE-TYPE ESTERASE DOMAIN-CONTAINING PROTEIN"/>
    <property type="match status" value="1"/>
</dbReference>
<dbReference type="Gene3D" id="2.60.120.260">
    <property type="entry name" value="Galactose-binding domain-like"/>
    <property type="match status" value="1"/>
</dbReference>
<organism evidence="3">
    <name type="scientific">marine metagenome</name>
    <dbReference type="NCBI Taxonomy" id="408172"/>
    <lineage>
        <taxon>unclassified sequences</taxon>
        <taxon>metagenomes</taxon>
        <taxon>ecological metagenomes</taxon>
    </lineage>
</organism>
<name>A0A381UHD2_9ZZZZ</name>
<protein>
    <recommendedName>
        <fullName evidence="2">SGNH hydrolase-type esterase domain-containing protein</fullName>
    </recommendedName>
</protein>
<sequence>VECALRLAKRADSVAGLMFRLTRTGVFAVIFFVVLALGQVAGAEASRNLKLRGGLQNARIQFEQKRTGRVAFIGGSITQMDGYRPMVSNWLQSRFPKTNFEFINAGISSTDSQTGAFRLGDHILARGRIDLLFIEFAVNDDQDARHSRRGCILGMEGIVRQARLRQPMCDLVVTHFVNPAMLKQIQSGTVPPSIEAHEDVLRHYNVSSIYLAREVADRIATGKLTWEEYGGTHPKPAGNAVASELIGELLDRRWAKPLSANTAKDAVLLPPKPLDAGSFFNGQFLSPGLAKRGDGWSWHVPEWKKIPGSFRETFAGLKLLCGGRASGGVSFEFEGRALGAYVLAGPDAGVLEVSIDNGTFKPVNLYHHYSRGLHYPRTVMFATDLTPGKHSVKLRLAKPPGNEAKGTAARILQFTVN</sequence>